<name>A0A6D2IBF3_9BRAS</name>
<evidence type="ECO:0000256" key="1">
    <source>
        <dbReference type="SAM" id="MobiDB-lite"/>
    </source>
</evidence>
<dbReference type="AlphaFoldDB" id="A0A6D2IBF3"/>
<feature type="compositionally biased region" description="Polar residues" evidence="1">
    <location>
        <begin position="99"/>
        <end position="109"/>
    </location>
</feature>
<organism evidence="2 3">
    <name type="scientific">Microthlaspi erraticum</name>
    <dbReference type="NCBI Taxonomy" id="1685480"/>
    <lineage>
        <taxon>Eukaryota</taxon>
        <taxon>Viridiplantae</taxon>
        <taxon>Streptophyta</taxon>
        <taxon>Embryophyta</taxon>
        <taxon>Tracheophyta</taxon>
        <taxon>Spermatophyta</taxon>
        <taxon>Magnoliopsida</taxon>
        <taxon>eudicotyledons</taxon>
        <taxon>Gunneridae</taxon>
        <taxon>Pentapetalae</taxon>
        <taxon>rosids</taxon>
        <taxon>malvids</taxon>
        <taxon>Brassicales</taxon>
        <taxon>Brassicaceae</taxon>
        <taxon>Coluteocarpeae</taxon>
        <taxon>Microthlaspi</taxon>
    </lineage>
</organism>
<accession>A0A6D2IBF3</accession>
<comment type="caution">
    <text evidence="2">The sequence shown here is derived from an EMBL/GenBank/DDBJ whole genome shotgun (WGS) entry which is preliminary data.</text>
</comment>
<evidence type="ECO:0000313" key="2">
    <source>
        <dbReference type="EMBL" id="CAA7025564.1"/>
    </source>
</evidence>
<reference evidence="2" key="1">
    <citation type="submission" date="2020-01" db="EMBL/GenBank/DDBJ databases">
        <authorList>
            <person name="Mishra B."/>
        </authorList>
    </citation>
    <scope>NUCLEOTIDE SEQUENCE [LARGE SCALE GENOMIC DNA]</scope>
</reference>
<feature type="compositionally biased region" description="Basic and acidic residues" evidence="1">
    <location>
        <begin position="76"/>
        <end position="93"/>
    </location>
</feature>
<keyword evidence="3" id="KW-1185">Reference proteome</keyword>
<dbReference type="EMBL" id="CACVBM020001010">
    <property type="protein sequence ID" value="CAA7025564.1"/>
    <property type="molecule type" value="Genomic_DNA"/>
</dbReference>
<dbReference type="Proteomes" id="UP000467841">
    <property type="component" value="Unassembled WGS sequence"/>
</dbReference>
<feature type="compositionally biased region" description="Basic and acidic residues" evidence="1">
    <location>
        <begin position="20"/>
        <end position="43"/>
    </location>
</feature>
<proteinExistence type="predicted"/>
<feature type="region of interest" description="Disordered" evidence="1">
    <location>
        <begin position="1"/>
        <end position="109"/>
    </location>
</feature>
<sequence>MCDSNDMIVEENENGGNQMDVERFVELEAKEVGKSKQGMEKKTGAKKRVIRSTMSVGGGPLRRLVLGAKTPKRKVAGKEHPRGGEKGARKETEPAGNPSEGSETTKNVA</sequence>
<protein>
    <submittedName>
        <fullName evidence="2">Uncharacterized protein</fullName>
    </submittedName>
</protein>
<gene>
    <name evidence="2" type="ORF">MERR_LOCUS12799</name>
</gene>
<evidence type="ECO:0000313" key="3">
    <source>
        <dbReference type="Proteomes" id="UP000467841"/>
    </source>
</evidence>